<dbReference type="GO" id="GO:0004521">
    <property type="term" value="F:RNA endonuclease activity"/>
    <property type="evidence" value="ECO:0007669"/>
    <property type="project" value="TreeGrafter"/>
</dbReference>
<comment type="similarity">
    <text evidence="1">Belongs to the PemK/MazF family.</text>
</comment>
<dbReference type="SUPFAM" id="SSF50118">
    <property type="entry name" value="Cell growth inhibitor/plasmid maintenance toxic component"/>
    <property type="match status" value="1"/>
</dbReference>
<comment type="caution">
    <text evidence="3">The sequence shown here is derived from an EMBL/GenBank/DDBJ whole genome shotgun (WGS) entry which is preliminary data.</text>
</comment>
<dbReference type="InterPro" id="IPR011067">
    <property type="entry name" value="Plasmid_toxin/cell-grow_inhib"/>
</dbReference>
<evidence type="ECO:0000313" key="3">
    <source>
        <dbReference type="EMBL" id="MQY17801.1"/>
    </source>
</evidence>
<dbReference type="PANTHER" id="PTHR33988:SF2">
    <property type="entry name" value="ENDORIBONUCLEASE MAZF"/>
    <property type="match status" value="1"/>
</dbReference>
<dbReference type="RefSeq" id="WP_319944457.1">
    <property type="nucleotide sequence ID" value="NZ_WEGK01000002.1"/>
</dbReference>
<evidence type="ECO:0000256" key="2">
    <source>
        <dbReference type="ARBA" id="ARBA00022649"/>
    </source>
</evidence>
<dbReference type="AlphaFoldDB" id="A0A7K0CWL1"/>
<dbReference type="GO" id="GO:0016787">
    <property type="term" value="F:hydrolase activity"/>
    <property type="evidence" value="ECO:0007669"/>
    <property type="project" value="UniProtKB-KW"/>
</dbReference>
<sequence length="106" mass="11417">MSPTAAPVRGQVYRADLGYGLEPWLVVSNNGRNRVTADILAVRLTTTKRELPTWVELTPADPLNGYVNTDNIETLSKNELGEYLGTLSPASILAVNRALAIALGLP</sequence>
<protein>
    <submittedName>
        <fullName evidence="3">Endoribonuclease MazF4</fullName>
        <ecNumber evidence="3">3.1.-.-</ecNumber>
    </submittedName>
</protein>
<proteinExistence type="inferred from homology"/>
<dbReference type="Gene3D" id="2.30.30.110">
    <property type="match status" value="1"/>
</dbReference>
<dbReference type="GO" id="GO:0016075">
    <property type="term" value="P:rRNA catabolic process"/>
    <property type="evidence" value="ECO:0007669"/>
    <property type="project" value="TreeGrafter"/>
</dbReference>
<gene>
    <name evidence="3" type="primary">mazF4</name>
    <name evidence="3" type="ORF">NRB20_08670</name>
</gene>
<dbReference type="Proteomes" id="UP000438448">
    <property type="component" value="Unassembled WGS sequence"/>
</dbReference>
<keyword evidence="4" id="KW-1185">Reference proteome</keyword>
<accession>A0A7K0CWL1</accession>
<organism evidence="3 4">
    <name type="scientific">Nocardia macrotermitis</name>
    <dbReference type="NCBI Taxonomy" id="2585198"/>
    <lineage>
        <taxon>Bacteria</taxon>
        <taxon>Bacillati</taxon>
        <taxon>Actinomycetota</taxon>
        <taxon>Actinomycetes</taxon>
        <taxon>Mycobacteriales</taxon>
        <taxon>Nocardiaceae</taxon>
        <taxon>Nocardia</taxon>
    </lineage>
</organism>
<keyword evidence="3" id="KW-0378">Hydrolase</keyword>
<dbReference type="EC" id="3.1.-.-" evidence="3"/>
<dbReference type="InterPro" id="IPR003477">
    <property type="entry name" value="PemK-like"/>
</dbReference>
<name>A0A7K0CWL1_9NOCA</name>
<dbReference type="EMBL" id="WEGK01000002">
    <property type="protein sequence ID" value="MQY17801.1"/>
    <property type="molecule type" value="Genomic_DNA"/>
</dbReference>
<keyword evidence="2" id="KW-1277">Toxin-antitoxin system</keyword>
<evidence type="ECO:0000256" key="1">
    <source>
        <dbReference type="ARBA" id="ARBA00007521"/>
    </source>
</evidence>
<dbReference type="GO" id="GO:0006402">
    <property type="term" value="P:mRNA catabolic process"/>
    <property type="evidence" value="ECO:0007669"/>
    <property type="project" value="TreeGrafter"/>
</dbReference>
<reference evidence="3 4" key="1">
    <citation type="submission" date="2019-10" db="EMBL/GenBank/DDBJ databases">
        <title>Nocardia macrotermitis sp. nov. and Nocardia aurantia sp. nov., isolated from the gut of fungus growing-termite Macrotermes natalensis.</title>
        <authorList>
            <person name="Benndorf R."/>
            <person name="Schwitalla J."/>
            <person name="Martin K."/>
            <person name="De Beer W."/>
            <person name="Kaster A.-K."/>
            <person name="Vollmers J."/>
            <person name="Poulsen M."/>
            <person name="Beemelmanns C."/>
        </authorList>
    </citation>
    <scope>NUCLEOTIDE SEQUENCE [LARGE SCALE GENOMIC DNA]</scope>
    <source>
        <strain evidence="3 4">RB20</strain>
    </source>
</reference>
<dbReference type="PANTHER" id="PTHR33988">
    <property type="entry name" value="ENDORIBONUCLEASE MAZF-RELATED"/>
    <property type="match status" value="1"/>
</dbReference>
<evidence type="ECO:0000313" key="4">
    <source>
        <dbReference type="Proteomes" id="UP000438448"/>
    </source>
</evidence>
<dbReference type="GO" id="GO:0003677">
    <property type="term" value="F:DNA binding"/>
    <property type="evidence" value="ECO:0007669"/>
    <property type="project" value="InterPro"/>
</dbReference>
<dbReference type="Pfam" id="PF02452">
    <property type="entry name" value="PemK_toxin"/>
    <property type="match status" value="1"/>
</dbReference>